<feature type="domain" description="4Fe-4S Mo/W bis-MGD-type" evidence="9">
    <location>
        <begin position="1"/>
        <end position="57"/>
    </location>
</feature>
<dbReference type="Gene3D" id="3.40.50.740">
    <property type="match status" value="1"/>
</dbReference>
<dbReference type="PANTHER" id="PTHR43598:SF5">
    <property type="entry name" value="DMSO REDUCTASE CHAIN A"/>
    <property type="match status" value="1"/>
</dbReference>
<dbReference type="NCBIfam" id="TIGR01591">
    <property type="entry name" value="Fdh-alpha"/>
    <property type="match status" value="1"/>
</dbReference>
<keyword evidence="5" id="KW-0479">Metal-binding</keyword>
<dbReference type="AlphaFoldDB" id="A0AAQ4CUM2"/>
<dbReference type="SMART" id="SM00926">
    <property type="entry name" value="Molybdop_Fe4S4"/>
    <property type="match status" value="1"/>
</dbReference>
<dbReference type="PANTHER" id="PTHR43598">
    <property type="entry name" value="TUNGSTEN-CONTAINING FORMYLMETHANOFURAN DEHYDROGENASE 2 SUBUNIT B"/>
    <property type="match status" value="1"/>
</dbReference>
<keyword evidence="8" id="KW-0411">Iron-sulfur</keyword>
<gene>
    <name evidence="10" type="ORF">SACC_25200</name>
</gene>
<dbReference type="GO" id="GO:0043546">
    <property type="term" value="F:molybdopterin cofactor binding"/>
    <property type="evidence" value="ECO:0007669"/>
    <property type="project" value="InterPro"/>
</dbReference>
<dbReference type="GeneID" id="68867236"/>
<dbReference type="SUPFAM" id="SSF53706">
    <property type="entry name" value="Formate dehydrogenase/DMSO reductase, domains 1-3"/>
    <property type="match status" value="1"/>
</dbReference>
<dbReference type="CDD" id="cd02753">
    <property type="entry name" value="MopB_Formate-Dh-H"/>
    <property type="match status" value="1"/>
</dbReference>
<dbReference type="InterPro" id="IPR006657">
    <property type="entry name" value="MoPterin_dinucl-bd_dom"/>
</dbReference>
<proteinExistence type="inferred from homology"/>
<dbReference type="InterPro" id="IPR041924">
    <property type="entry name" value="Formate_Dh-H_N"/>
</dbReference>
<evidence type="ECO:0000256" key="8">
    <source>
        <dbReference type="ARBA" id="ARBA00023014"/>
    </source>
</evidence>
<dbReference type="PROSITE" id="PS00932">
    <property type="entry name" value="MOLYBDOPTERIN_PROK_3"/>
    <property type="match status" value="1"/>
</dbReference>
<evidence type="ECO:0000256" key="6">
    <source>
        <dbReference type="ARBA" id="ARBA00023002"/>
    </source>
</evidence>
<dbReference type="InterPro" id="IPR006656">
    <property type="entry name" value="Mopterin_OxRdtase"/>
</dbReference>
<dbReference type="InterPro" id="IPR006655">
    <property type="entry name" value="Mopterin_OxRdtase_prok_CS"/>
</dbReference>
<dbReference type="Pfam" id="PF00384">
    <property type="entry name" value="Molybdopterin"/>
    <property type="match status" value="1"/>
</dbReference>
<dbReference type="KEGG" id="scas:SACC_25200"/>
<comment type="cofactor">
    <cofactor evidence="1">
        <name>[4Fe-4S] cluster</name>
        <dbReference type="ChEBI" id="CHEBI:49883"/>
    </cofactor>
</comment>
<evidence type="ECO:0000256" key="4">
    <source>
        <dbReference type="ARBA" id="ARBA00022485"/>
    </source>
</evidence>
<evidence type="ECO:0000256" key="5">
    <source>
        <dbReference type="ARBA" id="ARBA00022723"/>
    </source>
</evidence>
<comment type="subcellular location">
    <subcellularLocation>
        <location evidence="2">Cell envelope</location>
    </subcellularLocation>
</comment>
<keyword evidence="6" id="KW-0560">Oxidoreductase</keyword>
<comment type="similarity">
    <text evidence="3">Belongs to the prokaryotic molybdopterin-containing oxidoreductase family.</text>
</comment>
<evidence type="ECO:0000256" key="1">
    <source>
        <dbReference type="ARBA" id="ARBA00001966"/>
    </source>
</evidence>
<evidence type="ECO:0000256" key="7">
    <source>
        <dbReference type="ARBA" id="ARBA00023004"/>
    </source>
</evidence>
<keyword evidence="7" id="KW-0408">Iron</keyword>
<dbReference type="Pfam" id="PF04879">
    <property type="entry name" value="Molybdop_Fe4S4"/>
    <property type="match status" value="1"/>
</dbReference>
<keyword evidence="4" id="KW-0004">4Fe-4S</keyword>
<dbReference type="GO" id="GO:0046872">
    <property type="term" value="F:metal ion binding"/>
    <property type="evidence" value="ECO:0007669"/>
    <property type="project" value="UniProtKB-KW"/>
</dbReference>
<dbReference type="SUPFAM" id="SSF50692">
    <property type="entry name" value="ADC-like"/>
    <property type="match status" value="1"/>
</dbReference>
<dbReference type="Pfam" id="PF01568">
    <property type="entry name" value="Molydop_binding"/>
    <property type="match status" value="1"/>
</dbReference>
<dbReference type="EMBL" id="AP025226">
    <property type="protein sequence ID" value="BDB99503.1"/>
    <property type="molecule type" value="Genomic_DNA"/>
</dbReference>
<dbReference type="InterPro" id="IPR006478">
    <property type="entry name" value="Formate_DH_asu"/>
</dbReference>
<reference evidence="10 11" key="1">
    <citation type="journal article" date="2022" name="Microbiol. Resour. Announc.">
        <title>Complete Genome Sequence of the Hyperthermophilic and Acidophilic Archaeon Saccharolobus caldissimus Strain HS-3T.</title>
        <authorList>
            <person name="Sakai H.D."/>
            <person name="Kurosawa N."/>
        </authorList>
    </citation>
    <scope>NUCLEOTIDE SEQUENCE [LARGE SCALE GENOMIC DNA]</scope>
    <source>
        <strain evidence="10 11">JCM32116</strain>
    </source>
</reference>
<evidence type="ECO:0000256" key="2">
    <source>
        <dbReference type="ARBA" id="ARBA00004196"/>
    </source>
</evidence>
<name>A0AAQ4CUM2_9CREN</name>
<dbReference type="CDD" id="cd00508">
    <property type="entry name" value="MopB_CT_Fdh-Nap-like"/>
    <property type="match status" value="1"/>
</dbReference>
<keyword evidence="11" id="KW-1185">Reference proteome</keyword>
<dbReference type="GO" id="GO:0015942">
    <property type="term" value="P:formate metabolic process"/>
    <property type="evidence" value="ECO:0007669"/>
    <property type="project" value="InterPro"/>
</dbReference>
<dbReference type="GO" id="GO:0008863">
    <property type="term" value="F:formate dehydrogenase (NAD+) activity"/>
    <property type="evidence" value="ECO:0007669"/>
    <property type="project" value="InterPro"/>
</dbReference>
<dbReference type="GO" id="GO:0051539">
    <property type="term" value="F:4 iron, 4 sulfur cluster binding"/>
    <property type="evidence" value="ECO:0007669"/>
    <property type="project" value="UniProtKB-KW"/>
</dbReference>
<dbReference type="Proteomes" id="UP001319921">
    <property type="component" value="Chromosome"/>
</dbReference>
<evidence type="ECO:0000313" key="10">
    <source>
        <dbReference type="EMBL" id="BDB99503.1"/>
    </source>
</evidence>
<sequence length="659" mass="74179">MESIKTICPFCGVGCGLVFHVQNDFIVRVTPDESHLVNRGHLCGKGAISAEVIYTWDRILYPLKRVKDTFIRTNWDIAIKEISKKILEIRDKYGPEAIAFYGGCQNTLEEVYSFMKLARALGTNNVDSCARICHEASAEALKETVGIGASSVAVSEISKARNIVIAGESITDSHPVLSQYLIEAKKKGTKIIVIDPRRTGTAKIADMFLQIKSGTDIYLFNSVANYIISKNIYDKEFVQNRTDYFENFAKFVKDYTLEEAEKITGIRKSDIIRFAETIVEKPTIFSWGLGLTQTAGTNGVKAYINLALLTGNVGIEGGGLLVYRGQANVQGAGDIMKPDVFPNGPMNEENAKELERIWGFRPSTNKGLSITEAFFESDKVKALVLMNFNPAFSLPNRNKVKRFLQSLDLLVVIDPFLTETAKLAHYVLPSALWAEKEGSVANLDRTIKWRFKVIDPPIEVRTELWIIKELAEALGFSGFYNDPKIVFKEMKEVVRLYSNITLDEVMDYHSNSRYPNHETSLYRERFLTNNGRAKFSLVPYKQIQGEGLILITGRIVTRYNTDELIKRIPGYSSFSSEILVNPNDAIRLGISDGDLVKVTSKCGSAIFKARISNDIREGSTFLYMHDPYTNYVVCDDLDEISKTPRYKITFVKIEKVKFV</sequence>
<organism evidence="10 11">
    <name type="scientific">Saccharolobus caldissimus</name>
    <dbReference type="NCBI Taxonomy" id="1702097"/>
    <lineage>
        <taxon>Archaea</taxon>
        <taxon>Thermoproteota</taxon>
        <taxon>Thermoprotei</taxon>
        <taxon>Sulfolobales</taxon>
        <taxon>Sulfolobaceae</taxon>
        <taxon>Saccharolobus</taxon>
    </lineage>
</organism>
<accession>A0AAQ4CUM2</accession>
<dbReference type="InterPro" id="IPR006963">
    <property type="entry name" value="Mopterin_OxRdtase_4Fe-4S_dom"/>
</dbReference>
<evidence type="ECO:0000259" key="9">
    <source>
        <dbReference type="PROSITE" id="PS51669"/>
    </source>
</evidence>
<protein>
    <submittedName>
        <fullName evidence="10">Formate dehydrogenase subunit alpha</fullName>
    </submittedName>
</protein>
<dbReference type="Gene3D" id="2.40.40.20">
    <property type="match status" value="1"/>
</dbReference>
<evidence type="ECO:0000256" key="3">
    <source>
        <dbReference type="ARBA" id="ARBA00010312"/>
    </source>
</evidence>
<dbReference type="Gene3D" id="3.40.228.10">
    <property type="entry name" value="Dimethylsulfoxide Reductase, domain 2"/>
    <property type="match status" value="1"/>
</dbReference>
<dbReference type="Gene3D" id="2.20.25.90">
    <property type="entry name" value="ADC-like domains"/>
    <property type="match status" value="1"/>
</dbReference>
<dbReference type="RefSeq" id="WP_229569836.1">
    <property type="nucleotide sequence ID" value="NZ_AP025226.1"/>
</dbReference>
<evidence type="ECO:0000313" key="11">
    <source>
        <dbReference type="Proteomes" id="UP001319921"/>
    </source>
</evidence>
<dbReference type="PROSITE" id="PS51669">
    <property type="entry name" value="4FE4S_MOW_BIS_MGD"/>
    <property type="match status" value="1"/>
</dbReference>
<dbReference type="InterPro" id="IPR009010">
    <property type="entry name" value="Asp_de-COase-like_dom_sf"/>
</dbReference>